<dbReference type="Gene3D" id="3.30.2130.10">
    <property type="entry name" value="VC0802-like"/>
    <property type="match status" value="1"/>
</dbReference>
<sequence>MSFFSKTVEGPDLDHILQIRFVTGRYAVSRLPAHSDVPSWLNGQGFKAVINSDDETTLVCLEDRVPADVKSERGWACLRTIGPFSFDAAGIVLSLIEPLSANGIGVFVVCTYEGEHVLISASDAEKAVQCLEAAGHVCGG</sequence>
<feature type="domain" description="CASTOR ACT" evidence="1">
    <location>
        <begin position="71"/>
        <end position="132"/>
    </location>
</feature>
<dbReference type="InterPro" id="IPR045865">
    <property type="entry name" value="ACT-like_dom_sf"/>
</dbReference>
<organism evidence="3 4">
    <name type="scientific">Pseudosulfitobacter pseudonitzschiae</name>
    <dbReference type="NCBI Taxonomy" id="1402135"/>
    <lineage>
        <taxon>Bacteria</taxon>
        <taxon>Pseudomonadati</taxon>
        <taxon>Pseudomonadota</taxon>
        <taxon>Alphaproteobacteria</taxon>
        <taxon>Rhodobacterales</taxon>
        <taxon>Roseobacteraceae</taxon>
        <taxon>Pseudosulfitobacter</taxon>
    </lineage>
</organism>
<feature type="domain" description="A9CJY8-like N-terminal" evidence="2">
    <location>
        <begin position="24"/>
        <end position="68"/>
    </location>
</feature>
<dbReference type="Pfam" id="PF21631">
    <property type="entry name" value="A9CJY8-like_N"/>
    <property type="match status" value="1"/>
</dbReference>
<evidence type="ECO:0000313" key="3">
    <source>
        <dbReference type="EMBL" id="MBM2355598.1"/>
    </source>
</evidence>
<dbReference type="InterPro" id="IPR027795">
    <property type="entry name" value="CASTOR_ACT_dom"/>
</dbReference>
<gene>
    <name evidence="3" type="ORF">JQX14_13690</name>
</gene>
<evidence type="ECO:0000313" key="4">
    <source>
        <dbReference type="Proteomes" id="UP000809337"/>
    </source>
</evidence>
<dbReference type="InterPro" id="IPR049447">
    <property type="entry name" value="A9CJY8-like_N"/>
</dbReference>
<reference evidence="3" key="1">
    <citation type="submission" date="2021-01" db="EMBL/GenBank/DDBJ databases">
        <title>Diatom-associated Roseobacters Show Island Model of Population Structure.</title>
        <authorList>
            <person name="Qu L."/>
            <person name="Feng X."/>
            <person name="Chen Y."/>
            <person name="Li L."/>
            <person name="Wang X."/>
            <person name="Hu Z."/>
            <person name="Wang H."/>
            <person name="Luo H."/>
        </authorList>
    </citation>
    <scope>NUCLEOTIDE SEQUENCE</scope>
    <source>
        <strain evidence="3">SM26-45</strain>
    </source>
</reference>
<dbReference type="RefSeq" id="WP_231034538.1">
    <property type="nucleotide sequence ID" value="NZ_JAJNGX010000008.1"/>
</dbReference>
<dbReference type="PIRSF" id="PIRSF008459">
    <property type="entry name" value="UCP008459"/>
    <property type="match status" value="1"/>
</dbReference>
<proteinExistence type="predicted"/>
<dbReference type="EMBL" id="JAFBWN010000008">
    <property type="protein sequence ID" value="MBM2355598.1"/>
    <property type="molecule type" value="Genomic_DNA"/>
</dbReference>
<dbReference type="InterPro" id="IPR016540">
    <property type="entry name" value="UCP008459"/>
</dbReference>
<accession>A0A9Q2NUY4</accession>
<protein>
    <submittedName>
        <fullName evidence="3">ACT domain-containing protein</fullName>
    </submittedName>
</protein>
<dbReference type="Pfam" id="PF13840">
    <property type="entry name" value="ACT_7"/>
    <property type="match status" value="1"/>
</dbReference>
<comment type="caution">
    <text evidence="3">The sequence shown here is derived from an EMBL/GenBank/DDBJ whole genome shotgun (WGS) entry which is preliminary data.</text>
</comment>
<dbReference type="Proteomes" id="UP000809337">
    <property type="component" value="Unassembled WGS sequence"/>
</dbReference>
<evidence type="ECO:0000259" key="2">
    <source>
        <dbReference type="Pfam" id="PF21631"/>
    </source>
</evidence>
<name>A0A9Q2NUY4_9RHOB</name>
<dbReference type="SUPFAM" id="SSF55021">
    <property type="entry name" value="ACT-like"/>
    <property type="match status" value="2"/>
</dbReference>
<evidence type="ECO:0000259" key="1">
    <source>
        <dbReference type="Pfam" id="PF13840"/>
    </source>
</evidence>
<dbReference type="AlphaFoldDB" id="A0A9Q2NUY4"/>